<name>A0A484PQG2_9ZZZZ</name>
<evidence type="ECO:0000313" key="2">
    <source>
        <dbReference type="EMBL" id="VFR28394.1"/>
    </source>
</evidence>
<protein>
    <submittedName>
        <fullName evidence="2">Uncharacterized protein</fullName>
    </submittedName>
</protein>
<keyword evidence="1" id="KW-1133">Transmembrane helix</keyword>
<proteinExistence type="predicted"/>
<keyword evidence="1" id="KW-0812">Transmembrane</keyword>
<accession>A0A484PQG2</accession>
<evidence type="ECO:0000256" key="1">
    <source>
        <dbReference type="SAM" id="Phobius"/>
    </source>
</evidence>
<gene>
    <name evidence="2" type="ORF">AMP9_1333</name>
</gene>
<dbReference type="PROSITE" id="PS51257">
    <property type="entry name" value="PROKAR_LIPOPROTEIN"/>
    <property type="match status" value="1"/>
</dbReference>
<dbReference type="AlphaFoldDB" id="A0A484PQG2"/>
<keyword evidence="1" id="KW-0472">Membrane</keyword>
<reference evidence="2" key="1">
    <citation type="submission" date="2019-03" db="EMBL/GenBank/DDBJ databases">
        <authorList>
            <person name="Danneels B."/>
        </authorList>
    </citation>
    <scope>NUCLEOTIDE SEQUENCE</scope>
</reference>
<feature type="transmembrane region" description="Helical" evidence="1">
    <location>
        <begin position="34"/>
        <end position="51"/>
    </location>
</feature>
<organism evidence="2">
    <name type="scientific">plant metagenome</name>
    <dbReference type="NCBI Taxonomy" id="1297885"/>
    <lineage>
        <taxon>unclassified sequences</taxon>
        <taxon>metagenomes</taxon>
        <taxon>organismal metagenomes</taxon>
    </lineage>
</organism>
<dbReference type="EMBL" id="CAADHY010000024">
    <property type="protein sequence ID" value="VFR28394.1"/>
    <property type="molecule type" value="Genomic_DNA"/>
</dbReference>
<sequence>MPAGTPRPWRALAGATCLAGACLSAGLLLQGGAWLWSVAMLAIGLLAGVALRRSESTGVASLAVASRGPDWHLGRAGQGWRAAARLVGAWRGPAWLTLRLDCAGVQRAEHLVIWRHGMAPGAWRRLCAAASAALARPATGRAT</sequence>